<feature type="compositionally biased region" description="Polar residues" evidence="1">
    <location>
        <begin position="18"/>
        <end position="42"/>
    </location>
</feature>
<dbReference type="GO" id="GO:0003743">
    <property type="term" value="F:translation initiation factor activity"/>
    <property type="evidence" value="ECO:0007669"/>
    <property type="project" value="UniProtKB-KW"/>
</dbReference>
<protein>
    <submittedName>
        <fullName evidence="2">Eukaryotic translation initiation factor 2C</fullName>
    </submittedName>
</protein>
<reference evidence="2" key="1">
    <citation type="journal article" date="2016" name="Ticks Tick Borne Dis.">
        <title>De novo assembly and annotation of the salivary gland transcriptome of Rhipicephalus appendiculatus male and female ticks during blood feeding.</title>
        <authorList>
            <person name="de Castro M.H."/>
            <person name="de Klerk D."/>
            <person name="Pienaar R."/>
            <person name="Latif A.A."/>
            <person name="Rees D.J."/>
            <person name="Mans B.J."/>
        </authorList>
    </citation>
    <scope>NUCLEOTIDE SEQUENCE</scope>
    <source>
        <tissue evidence="2">Salivary glands</tissue>
    </source>
</reference>
<name>A0A131YNN1_RHIAP</name>
<keyword evidence="2" id="KW-0648">Protein biosynthesis</keyword>
<keyword evidence="2" id="KW-0396">Initiation factor</keyword>
<evidence type="ECO:0000313" key="2">
    <source>
        <dbReference type="EMBL" id="JAP79706.1"/>
    </source>
</evidence>
<feature type="region of interest" description="Disordered" evidence="1">
    <location>
        <begin position="1"/>
        <end position="50"/>
    </location>
</feature>
<sequence length="780" mass="88417">MASGLLRSSRRHHVQYAKASSTPGALQQQPTGTHNASSAHQRTYQHHYQQHYHDDKQLRAGRQTTMPNGTRGGDLCDCHASSSAALIRPTPRLTTVTTIHPTGGICYETWLNNQLKMKKIQWTLLFQSLCQASGRLHQAVQLAINYPCEDVLPDNRPNAAAKISSEKREPTSGPRNLKCRCGGKSTQRFVDIPAKKDLADRKSCGLDFDGRNTSQGPDSLDSCKGALLQDFKKRARDLEIKINSAATTIAVRLHAGINVINIIPQDAFQTTSIVFWRDLNKEHTPMELQVGLAYKLETMNWQPQLNLLGFGQSDHQKCYDGVLTCVLMKPDKYITLLNIGTVDTDRKFMYSVLIEVQHRPAGLWIPVIILVPNTECNANGQHMRIIEFRIFLHTGYEMNMAKNCNEMQMWTLCKDPSDKRSAAYDIMLSRKDFDLCPNQFPFPGREETLLAKEDKFSLLFETSARSPFMWSKLCASADVKIDDDAVAAYIKLRDLKNVMEESTKGRTIKHHHERNFNHRRRVRANHSTEGRNREVRAIKLARQKLLQKHMYEPGTKFIVAFNDYRTLIVAASDHGAISEHSTVRQKIPEESVVTHLDFTFFFYLVFPSCDEPLLLQHMPCFFYVKVSQKQCCQYDLPRKRPVVAPGRLGTLKDQLRGTYSSFYHVPYASCKVIHSQVLAAFEASPPTVVERFHPCIKTLRYLSLEKVANVLLVVYRLIVATRQFFDIFVNLMVPLFLDGCEAYSGFMLPICTMGPSRKLVIARAVSQSRLPSSGVTSVAC</sequence>
<dbReference type="EMBL" id="GEDV01008851">
    <property type="protein sequence ID" value="JAP79706.1"/>
    <property type="molecule type" value="Transcribed_RNA"/>
</dbReference>
<accession>A0A131YNN1</accession>
<evidence type="ECO:0000256" key="1">
    <source>
        <dbReference type="SAM" id="MobiDB-lite"/>
    </source>
</evidence>
<dbReference type="AlphaFoldDB" id="A0A131YNN1"/>
<organism evidence="2">
    <name type="scientific">Rhipicephalus appendiculatus</name>
    <name type="common">Brown ear tick</name>
    <dbReference type="NCBI Taxonomy" id="34631"/>
    <lineage>
        <taxon>Eukaryota</taxon>
        <taxon>Metazoa</taxon>
        <taxon>Ecdysozoa</taxon>
        <taxon>Arthropoda</taxon>
        <taxon>Chelicerata</taxon>
        <taxon>Arachnida</taxon>
        <taxon>Acari</taxon>
        <taxon>Parasitiformes</taxon>
        <taxon>Ixodida</taxon>
        <taxon>Ixodoidea</taxon>
        <taxon>Ixodidae</taxon>
        <taxon>Rhipicephalinae</taxon>
        <taxon>Rhipicephalus</taxon>
        <taxon>Rhipicephalus</taxon>
    </lineage>
</organism>
<proteinExistence type="predicted"/>